<sequence>MHWLRPLLEKSDSALFHSSWYTLTGSKCRAVAVASVVCCKCESPEQDTDNGLLNNEVKMATGNLRMLLKWLLGAVFISLYAFLVTGCAEELTLPRGPEIGCFNRHC</sequence>
<reference evidence="2 3" key="1">
    <citation type="submission" date="2016-08" db="EMBL/GenBank/DDBJ databases">
        <title>Complete genome sequence of Mycobacterium shinshuense, a subspecies of M. ulcerans.</title>
        <authorList>
            <person name="Yoshida M."/>
            <person name="Ogura Y."/>
            <person name="Hayashi T."/>
            <person name="Hoshino Y."/>
        </authorList>
    </citation>
    <scope>NUCLEOTIDE SEQUENCE [LARGE SCALE GENOMIC DNA]</scope>
    <source>
        <strain evidence="3">ATCC 33728</strain>
    </source>
</reference>
<evidence type="ECO:0000256" key="1">
    <source>
        <dbReference type="SAM" id="Phobius"/>
    </source>
</evidence>
<keyword evidence="1" id="KW-1133">Transmembrane helix</keyword>
<accession>A0A1B4Y6A5</accession>
<organism evidence="2 3">
    <name type="scientific">Mycobacterium ulcerans subsp. shinshuense</name>
    <dbReference type="NCBI Taxonomy" id="1124626"/>
    <lineage>
        <taxon>Bacteria</taxon>
        <taxon>Bacillati</taxon>
        <taxon>Actinomycetota</taxon>
        <taxon>Actinomycetes</taxon>
        <taxon>Mycobacteriales</taxon>
        <taxon>Mycobacteriaceae</taxon>
        <taxon>Mycobacterium</taxon>
        <taxon>Mycobacterium ulcerans group</taxon>
    </lineage>
</organism>
<protein>
    <submittedName>
        <fullName evidence="2">Uncharacterized protein</fullName>
    </submittedName>
</protein>
<gene>
    <name evidence="2" type="ORF">SHTP_3580</name>
</gene>
<keyword evidence="1" id="KW-0812">Transmembrane</keyword>
<evidence type="ECO:0000313" key="3">
    <source>
        <dbReference type="Proteomes" id="UP000218067"/>
    </source>
</evidence>
<evidence type="ECO:0000313" key="2">
    <source>
        <dbReference type="EMBL" id="BAV42586.1"/>
    </source>
</evidence>
<name>A0A1B4Y6A5_MYCUL</name>
<dbReference type="Proteomes" id="UP000218067">
    <property type="component" value="Chromosome"/>
</dbReference>
<feature type="transmembrane region" description="Helical" evidence="1">
    <location>
        <begin position="67"/>
        <end position="85"/>
    </location>
</feature>
<dbReference type="AlphaFoldDB" id="A0A1B4Y6A5"/>
<proteinExistence type="predicted"/>
<dbReference type="EMBL" id="AP017624">
    <property type="protein sequence ID" value="BAV42586.1"/>
    <property type="molecule type" value="Genomic_DNA"/>
</dbReference>
<keyword evidence="1" id="KW-0472">Membrane</keyword>